<feature type="transmembrane region" description="Helical" evidence="5">
    <location>
        <begin position="107"/>
        <end position="125"/>
    </location>
</feature>
<evidence type="ECO:0000256" key="4">
    <source>
        <dbReference type="ARBA" id="ARBA00023136"/>
    </source>
</evidence>
<evidence type="ECO:0000256" key="2">
    <source>
        <dbReference type="ARBA" id="ARBA00022692"/>
    </source>
</evidence>
<reference evidence="7" key="1">
    <citation type="journal article" date="2019" name="Int. J. Syst. Evol. Microbiol.">
        <title>The Global Catalogue of Microorganisms (GCM) 10K type strain sequencing project: providing services to taxonomists for standard genome sequencing and annotation.</title>
        <authorList>
            <consortium name="The Broad Institute Genomics Platform"/>
            <consortium name="The Broad Institute Genome Sequencing Center for Infectious Disease"/>
            <person name="Wu L."/>
            <person name="Ma J."/>
        </authorList>
    </citation>
    <scope>NUCLEOTIDE SEQUENCE [LARGE SCALE GENOMIC DNA]</scope>
    <source>
        <strain evidence="7">DT28</strain>
    </source>
</reference>
<comment type="caution">
    <text evidence="6">The sequence shown here is derived from an EMBL/GenBank/DDBJ whole genome shotgun (WGS) entry which is preliminary data.</text>
</comment>
<evidence type="ECO:0000256" key="5">
    <source>
        <dbReference type="SAM" id="Phobius"/>
    </source>
</evidence>
<organism evidence="6 7">
    <name type="scientific">Rheinheimera marina</name>
    <dbReference type="NCBI Taxonomy" id="1774958"/>
    <lineage>
        <taxon>Bacteria</taxon>
        <taxon>Pseudomonadati</taxon>
        <taxon>Pseudomonadota</taxon>
        <taxon>Gammaproteobacteria</taxon>
        <taxon>Chromatiales</taxon>
        <taxon>Chromatiaceae</taxon>
        <taxon>Rheinheimera</taxon>
    </lineage>
</organism>
<evidence type="ECO:0000313" key="6">
    <source>
        <dbReference type="EMBL" id="MFC4656040.1"/>
    </source>
</evidence>
<keyword evidence="7" id="KW-1185">Reference proteome</keyword>
<gene>
    <name evidence="6" type="ORF">ACFO3I_13580</name>
</gene>
<dbReference type="RefSeq" id="WP_377334743.1">
    <property type="nucleotide sequence ID" value="NZ_JBHSGB010000012.1"/>
</dbReference>
<keyword evidence="3 5" id="KW-1133">Transmembrane helix</keyword>
<evidence type="ECO:0000313" key="7">
    <source>
        <dbReference type="Proteomes" id="UP001595962"/>
    </source>
</evidence>
<feature type="transmembrane region" description="Helical" evidence="5">
    <location>
        <begin position="74"/>
        <end position="95"/>
    </location>
</feature>
<name>A0ABV9JP56_9GAMM</name>
<protein>
    <submittedName>
        <fullName evidence="6">DoxX family membrane protein</fullName>
    </submittedName>
</protein>
<feature type="transmembrane region" description="Helical" evidence="5">
    <location>
        <begin position="48"/>
        <end position="67"/>
    </location>
</feature>
<evidence type="ECO:0000256" key="1">
    <source>
        <dbReference type="ARBA" id="ARBA00004141"/>
    </source>
</evidence>
<keyword evidence="4 5" id="KW-0472">Membrane</keyword>
<keyword evidence="2 5" id="KW-0812">Transmembrane</keyword>
<dbReference type="Proteomes" id="UP001595962">
    <property type="component" value="Unassembled WGS sequence"/>
</dbReference>
<proteinExistence type="predicted"/>
<dbReference type="InterPro" id="IPR032808">
    <property type="entry name" value="DoxX"/>
</dbReference>
<accession>A0ABV9JP56</accession>
<evidence type="ECO:0000256" key="3">
    <source>
        <dbReference type="ARBA" id="ARBA00022989"/>
    </source>
</evidence>
<dbReference type="EMBL" id="JBHSGB010000012">
    <property type="protein sequence ID" value="MFC4656040.1"/>
    <property type="molecule type" value="Genomic_DNA"/>
</dbReference>
<comment type="subcellular location">
    <subcellularLocation>
        <location evidence="1">Membrane</location>
        <topology evidence="1">Multi-pass membrane protein</topology>
    </subcellularLocation>
</comment>
<feature type="transmembrane region" description="Helical" evidence="5">
    <location>
        <begin position="7"/>
        <end position="28"/>
    </location>
</feature>
<sequence>MLSQLFGLNLLRLLVAVIIFLHGGYRVLHGGIEPFGQYLSQQGFPLGLIWSVGVTGLELIGPLFLLINRYVSVFCLLFIVLYSTGVALLHAKVGWFVVGPGRNGAEFSALLIAVLLVLMVQHWPARR</sequence>
<dbReference type="Pfam" id="PF07681">
    <property type="entry name" value="DoxX"/>
    <property type="match status" value="1"/>
</dbReference>